<dbReference type="InterPro" id="IPR001057">
    <property type="entry name" value="Glu/AcGlu_kinase"/>
</dbReference>
<evidence type="ECO:0000313" key="10">
    <source>
        <dbReference type="EMBL" id="MBO8429489.1"/>
    </source>
</evidence>
<dbReference type="NCBIfam" id="TIGR01027">
    <property type="entry name" value="proB"/>
    <property type="match status" value="1"/>
</dbReference>
<comment type="caution">
    <text evidence="8">Lacks conserved residue(s) required for the propagation of feature annotation.</text>
</comment>
<dbReference type="GO" id="GO:0003723">
    <property type="term" value="F:RNA binding"/>
    <property type="evidence" value="ECO:0007669"/>
    <property type="project" value="InterPro"/>
</dbReference>
<name>A0A9D9DKT5_9BACT</name>
<keyword evidence="1 8" id="KW-0963">Cytoplasm</keyword>
<reference evidence="10" key="2">
    <citation type="journal article" date="2021" name="PeerJ">
        <title>Extensive microbial diversity within the chicken gut microbiome revealed by metagenomics and culture.</title>
        <authorList>
            <person name="Gilroy R."/>
            <person name="Ravi A."/>
            <person name="Getino M."/>
            <person name="Pursley I."/>
            <person name="Horton D.L."/>
            <person name="Alikhan N.F."/>
            <person name="Baker D."/>
            <person name="Gharbi K."/>
            <person name="Hall N."/>
            <person name="Watson M."/>
            <person name="Adriaenssens E.M."/>
            <person name="Foster-Nyarko E."/>
            <person name="Jarju S."/>
            <person name="Secka A."/>
            <person name="Antonio M."/>
            <person name="Oren A."/>
            <person name="Chaudhuri R.R."/>
            <person name="La Ragione R."/>
            <person name="Hildebrand F."/>
            <person name="Pallen M.J."/>
        </authorList>
    </citation>
    <scope>NUCLEOTIDE SEQUENCE</scope>
    <source>
        <strain evidence="10">15467</strain>
    </source>
</reference>
<dbReference type="SUPFAM" id="SSF53633">
    <property type="entry name" value="Carbamate kinase-like"/>
    <property type="match status" value="1"/>
</dbReference>
<keyword evidence="5 8" id="KW-0547">Nucleotide-binding</keyword>
<dbReference type="InterPro" id="IPR005715">
    <property type="entry name" value="Glu_5kinase/COase_Synthase"/>
</dbReference>
<dbReference type="Pfam" id="PF01472">
    <property type="entry name" value="PUA"/>
    <property type="match status" value="1"/>
</dbReference>
<dbReference type="EMBL" id="JADINB010000135">
    <property type="protein sequence ID" value="MBO8429489.1"/>
    <property type="molecule type" value="Genomic_DNA"/>
</dbReference>
<evidence type="ECO:0000256" key="4">
    <source>
        <dbReference type="ARBA" id="ARBA00022679"/>
    </source>
</evidence>
<dbReference type="HAMAP" id="MF_00456">
    <property type="entry name" value="ProB"/>
    <property type="match status" value="1"/>
</dbReference>
<comment type="subcellular location">
    <subcellularLocation>
        <location evidence="8">Cytoplasm</location>
    </subcellularLocation>
</comment>
<evidence type="ECO:0000256" key="6">
    <source>
        <dbReference type="ARBA" id="ARBA00022777"/>
    </source>
</evidence>
<keyword evidence="6 8" id="KW-0418">Kinase</keyword>
<feature type="binding site" evidence="8">
    <location>
        <position position="141"/>
    </location>
    <ligand>
        <name>substrate</name>
    </ligand>
</feature>
<dbReference type="PANTHER" id="PTHR43654">
    <property type="entry name" value="GLUTAMATE 5-KINASE"/>
    <property type="match status" value="1"/>
</dbReference>
<evidence type="ECO:0000256" key="5">
    <source>
        <dbReference type="ARBA" id="ARBA00022741"/>
    </source>
</evidence>
<dbReference type="Gene3D" id="3.40.1160.10">
    <property type="entry name" value="Acetylglutamate kinase-like"/>
    <property type="match status" value="2"/>
</dbReference>
<dbReference type="Proteomes" id="UP000823635">
    <property type="component" value="Unassembled WGS sequence"/>
</dbReference>
<dbReference type="GO" id="GO:0005524">
    <property type="term" value="F:ATP binding"/>
    <property type="evidence" value="ECO:0007669"/>
    <property type="project" value="UniProtKB-KW"/>
</dbReference>
<reference evidence="10" key="1">
    <citation type="submission" date="2020-10" db="EMBL/GenBank/DDBJ databases">
        <authorList>
            <person name="Gilroy R."/>
        </authorList>
    </citation>
    <scope>NUCLEOTIDE SEQUENCE</scope>
    <source>
        <strain evidence="10">15467</strain>
    </source>
</reference>
<dbReference type="SUPFAM" id="SSF88697">
    <property type="entry name" value="PUA domain-like"/>
    <property type="match status" value="1"/>
</dbReference>
<evidence type="ECO:0000259" key="9">
    <source>
        <dbReference type="SMART" id="SM00359"/>
    </source>
</evidence>
<comment type="catalytic activity">
    <reaction evidence="8">
        <text>L-glutamate + ATP = L-glutamyl 5-phosphate + ADP</text>
        <dbReference type="Rhea" id="RHEA:14877"/>
        <dbReference type="ChEBI" id="CHEBI:29985"/>
        <dbReference type="ChEBI" id="CHEBI:30616"/>
        <dbReference type="ChEBI" id="CHEBI:58274"/>
        <dbReference type="ChEBI" id="CHEBI:456216"/>
        <dbReference type="EC" id="2.7.2.11"/>
    </reaction>
</comment>
<organism evidence="10 11">
    <name type="scientific">Candidatus Egerieousia excrementavium</name>
    <dbReference type="NCBI Taxonomy" id="2840778"/>
    <lineage>
        <taxon>Bacteria</taxon>
        <taxon>Pseudomonadati</taxon>
        <taxon>Bacteroidota</taxon>
        <taxon>Bacteroidia</taxon>
        <taxon>Bacteroidales</taxon>
        <taxon>Candidatus Egerieousia</taxon>
    </lineage>
</organism>
<feature type="domain" description="PUA" evidence="9">
    <location>
        <begin position="283"/>
        <end position="355"/>
    </location>
</feature>
<evidence type="ECO:0000256" key="3">
    <source>
        <dbReference type="ARBA" id="ARBA00022650"/>
    </source>
</evidence>
<keyword evidence="3 8" id="KW-0641">Proline biosynthesis</keyword>
<dbReference type="CDD" id="cd04242">
    <property type="entry name" value="AAK_G5K_ProB"/>
    <property type="match status" value="1"/>
</dbReference>
<accession>A0A9D9DKT5</accession>
<dbReference type="GO" id="GO:0004349">
    <property type="term" value="F:glutamate 5-kinase activity"/>
    <property type="evidence" value="ECO:0007669"/>
    <property type="project" value="UniProtKB-UniRule"/>
</dbReference>
<dbReference type="InterPro" id="IPR015947">
    <property type="entry name" value="PUA-like_sf"/>
</dbReference>
<keyword evidence="4 8" id="KW-0808">Transferase</keyword>
<comment type="function">
    <text evidence="8">Catalyzes the transfer of a phosphate group to glutamate to form L-glutamate 5-phosphate.</text>
</comment>
<feature type="binding site" evidence="8">
    <location>
        <position position="52"/>
    </location>
    <ligand>
        <name>substrate</name>
    </ligand>
</feature>
<dbReference type="PROSITE" id="PS50890">
    <property type="entry name" value="PUA"/>
    <property type="match status" value="1"/>
</dbReference>
<gene>
    <name evidence="8 10" type="primary">proB</name>
    <name evidence="10" type="ORF">IAC68_06125</name>
</gene>
<dbReference type="InterPro" id="IPR036974">
    <property type="entry name" value="PUA_sf"/>
</dbReference>
<dbReference type="InterPro" id="IPR036393">
    <property type="entry name" value="AceGlu_kinase-like_sf"/>
</dbReference>
<dbReference type="AlphaFoldDB" id="A0A9D9DKT5"/>
<protein>
    <recommendedName>
        <fullName evidence="8">Glutamate 5-kinase</fullName>
        <ecNumber evidence="8">2.7.2.11</ecNumber>
    </recommendedName>
    <alternativeName>
        <fullName evidence="8">Gamma-glutamyl kinase</fullName>
        <shortName evidence="8">GK</shortName>
    </alternativeName>
</protein>
<dbReference type="GO" id="GO:0055129">
    <property type="term" value="P:L-proline biosynthetic process"/>
    <property type="evidence" value="ECO:0007669"/>
    <property type="project" value="UniProtKB-UniRule"/>
</dbReference>
<evidence type="ECO:0000256" key="2">
    <source>
        <dbReference type="ARBA" id="ARBA00022605"/>
    </source>
</evidence>
<dbReference type="CDD" id="cd21157">
    <property type="entry name" value="PUA_G5K"/>
    <property type="match status" value="1"/>
</dbReference>
<comment type="caution">
    <text evidence="10">The sequence shown here is derived from an EMBL/GenBank/DDBJ whole genome shotgun (WGS) entry which is preliminary data.</text>
</comment>
<evidence type="ECO:0000313" key="11">
    <source>
        <dbReference type="Proteomes" id="UP000823635"/>
    </source>
</evidence>
<dbReference type="InterPro" id="IPR011529">
    <property type="entry name" value="Glu_5kinase"/>
</dbReference>
<evidence type="ECO:0000256" key="8">
    <source>
        <dbReference type="HAMAP-Rule" id="MF_00456"/>
    </source>
</evidence>
<proteinExistence type="inferred from homology"/>
<comment type="similarity">
    <text evidence="8">Belongs to the glutamate 5-kinase family.</text>
</comment>
<dbReference type="Pfam" id="PF00696">
    <property type="entry name" value="AA_kinase"/>
    <property type="match status" value="1"/>
</dbReference>
<dbReference type="Gene3D" id="2.30.130.10">
    <property type="entry name" value="PUA domain"/>
    <property type="match status" value="1"/>
</dbReference>
<sequence>MDIHNIRRIAIKIGSNVLSNDDGSINRHHIYEIVREIAKIRESGIEVILISSGAVACGRDTIREHVVKKLDSVQQRQLYSAVGQITLMNLYSQFFGDYGLQVGQVLTTKENFKTRTLYLNQKNCISTMLENGIIPIVNENDTVSITELMFTDNDELSGLVATMMDVQILLILSNVDGIFKGDPKEKGSTVIREVEPGTDLTGYISSGKSGFGRGGMVTKYNIASKVAKEGITVVIANGKKDASIITGVVFTPDQYTFTRFIPQQHNLSGVKKWIAHSNGFAKGSIYINANTVKAISGERATSILPVGVTKVEGEFEKDDLIMVLSEDGENLGMGKSAYNSAKAAQIAGKHGCRPIIHYDYLFLY</sequence>
<keyword evidence="7 8" id="KW-0067">ATP-binding</keyword>
<feature type="binding site" evidence="8">
    <location>
        <position position="12"/>
    </location>
    <ligand>
        <name>ATP</name>
        <dbReference type="ChEBI" id="CHEBI:30616"/>
    </ligand>
</feature>
<comment type="pathway">
    <text evidence="8">Amino-acid biosynthesis; L-proline biosynthesis; L-glutamate 5-semialdehyde from L-glutamate: step 1/2.</text>
</comment>
<dbReference type="PIRSF" id="PIRSF000729">
    <property type="entry name" value="GK"/>
    <property type="match status" value="1"/>
</dbReference>
<feature type="binding site" evidence="8">
    <location>
        <position position="153"/>
    </location>
    <ligand>
        <name>substrate</name>
    </ligand>
</feature>
<dbReference type="InterPro" id="IPR041739">
    <property type="entry name" value="G5K_ProB"/>
</dbReference>
<dbReference type="InterPro" id="IPR001048">
    <property type="entry name" value="Asp/Glu/Uridylate_kinase"/>
</dbReference>
<evidence type="ECO:0000256" key="7">
    <source>
        <dbReference type="ARBA" id="ARBA00022840"/>
    </source>
</evidence>
<dbReference type="PANTHER" id="PTHR43654:SF1">
    <property type="entry name" value="ISOPENTENYL PHOSPHATE KINASE"/>
    <property type="match status" value="1"/>
</dbReference>
<dbReference type="FunFam" id="3.40.1160.10:FF:000040">
    <property type="entry name" value="Glutamate 5-kinase"/>
    <property type="match status" value="1"/>
</dbReference>
<dbReference type="SMART" id="SM00359">
    <property type="entry name" value="PUA"/>
    <property type="match status" value="1"/>
</dbReference>
<dbReference type="EC" id="2.7.2.11" evidence="8"/>
<dbReference type="GO" id="GO:0005829">
    <property type="term" value="C:cytosol"/>
    <property type="evidence" value="ECO:0007669"/>
    <property type="project" value="TreeGrafter"/>
</dbReference>
<dbReference type="PRINTS" id="PR00474">
    <property type="entry name" value="GLU5KINASE"/>
</dbReference>
<dbReference type="InterPro" id="IPR002478">
    <property type="entry name" value="PUA"/>
</dbReference>
<keyword evidence="2 8" id="KW-0028">Amino-acid biosynthesis</keyword>
<evidence type="ECO:0000256" key="1">
    <source>
        <dbReference type="ARBA" id="ARBA00022490"/>
    </source>
</evidence>